<protein>
    <submittedName>
        <fullName evidence="2">Uncharacterized protein</fullName>
    </submittedName>
</protein>
<keyword evidence="1" id="KW-1133">Transmembrane helix</keyword>
<evidence type="ECO:0000256" key="1">
    <source>
        <dbReference type="SAM" id="Phobius"/>
    </source>
</evidence>
<evidence type="ECO:0000313" key="2">
    <source>
        <dbReference type="EMBL" id="EEB46452.1"/>
    </source>
</evidence>
<proteinExistence type="predicted"/>
<accession>B6XDZ1</accession>
<comment type="caution">
    <text evidence="2">The sequence shown here is derived from an EMBL/GenBank/DDBJ whole genome shotgun (WGS) entry which is preliminary data.</text>
</comment>
<organism evidence="2 3">
    <name type="scientific">Providencia alcalifaciens DSM 30120</name>
    <dbReference type="NCBI Taxonomy" id="520999"/>
    <lineage>
        <taxon>Bacteria</taxon>
        <taxon>Pseudomonadati</taxon>
        <taxon>Pseudomonadota</taxon>
        <taxon>Gammaproteobacteria</taxon>
        <taxon>Enterobacterales</taxon>
        <taxon>Morganellaceae</taxon>
        <taxon>Providencia</taxon>
    </lineage>
</organism>
<gene>
    <name evidence="2" type="ORF">PROVALCAL_01566</name>
</gene>
<keyword evidence="1" id="KW-0472">Membrane</keyword>
<keyword evidence="1" id="KW-0812">Transmembrane</keyword>
<evidence type="ECO:0000313" key="3">
    <source>
        <dbReference type="Proteomes" id="UP000003729"/>
    </source>
</evidence>
<dbReference type="Proteomes" id="UP000003729">
    <property type="component" value="Unassembled WGS sequence"/>
</dbReference>
<feature type="transmembrane region" description="Helical" evidence="1">
    <location>
        <begin position="6"/>
        <end position="24"/>
    </location>
</feature>
<dbReference type="EMBL" id="ABXW01000042">
    <property type="protein sequence ID" value="EEB46452.1"/>
    <property type="molecule type" value="Genomic_DNA"/>
</dbReference>
<name>B6XDZ1_9GAMM</name>
<reference evidence="2 3" key="1">
    <citation type="submission" date="2008-10" db="EMBL/GenBank/DDBJ databases">
        <title>Draft genome sequence of Providencia alcalifaciens (DSM 30120).</title>
        <authorList>
            <person name="Sudarsanam P."/>
            <person name="Ley R."/>
            <person name="Guruge J."/>
            <person name="Turnbaugh P.J."/>
            <person name="Mahowald M."/>
            <person name="Liep D."/>
            <person name="Gordon J."/>
        </authorList>
    </citation>
    <scope>NUCLEOTIDE SEQUENCE [LARGE SCALE GENOMIC DNA]</scope>
    <source>
        <strain evidence="2 3">DSM 30120</strain>
    </source>
</reference>
<reference evidence="2 3" key="2">
    <citation type="submission" date="2008-10" db="EMBL/GenBank/DDBJ databases">
        <authorList>
            <person name="Fulton L."/>
            <person name="Clifton S."/>
            <person name="Fulton B."/>
            <person name="Xu J."/>
            <person name="Minx P."/>
            <person name="Pepin K.H."/>
            <person name="Johnson M."/>
            <person name="Bhonagiri V."/>
            <person name="Nash W.E."/>
            <person name="Mardis E.R."/>
            <person name="Wilson R.K."/>
        </authorList>
    </citation>
    <scope>NUCLEOTIDE SEQUENCE [LARGE SCALE GENOMIC DNA]</scope>
    <source>
        <strain evidence="2 3">DSM 30120</strain>
    </source>
</reference>
<dbReference type="AlphaFoldDB" id="B6XDZ1"/>
<sequence length="41" mass="4919">MACLIGYYWFFGSIVLNICCYLIITLKLNEELNLFAWLRQE</sequence>